<dbReference type="GO" id="GO:0000796">
    <property type="term" value="C:condensin complex"/>
    <property type="evidence" value="ECO:0007669"/>
    <property type="project" value="InterPro"/>
</dbReference>
<evidence type="ECO:0000256" key="6">
    <source>
        <dbReference type="ARBA" id="ARBA00022490"/>
    </source>
</evidence>
<dbReference type="KEGG" id="mis:MICPUN_61922"/>
<dbReference type="PANTHER" id="PTHR13108">
    <property type="entry name" value="CONDENSIN COMPLEX SUBUNIT 2"/>
    <property type="match status" value="1"/>
</dbReference>
<organism evidence="13 14">
    <name type="scientific">Micromonas commoda (strain RCC299 / NOUM17 / CCMP2709)</name>
    <name type="common">Picoplanktonic green alga</name>
    <dbReference type="NCBI Taxonomy" id="296587"/>
    <lineage>
        <taxon>Eukaryota</taxon>
        <taxon>Viridiplantae</taxon>
        <taxon>Chlorophyta</taxon>
        <taxon>Mamiellophyceae</taxon>
        <taxon>Mamiellales</taxon>
        <taxon>Mamiellaceae</taxon>
        <taxon>Micromonas</taxon>
    </lineage>
</organism>
<keyword evidence="5" id="KW-0158">Chromosome</keyword>
<dbReference type="Pfam" id="PF05786">
    <property type="entry name" value="Cnd2"/>
    <property type="match status" value="1"/>
</dbReference>
<keyword evidence="14" id="KW-1185">Reference proteome</keyword>
<dbReference type="PANTHER" id="PTHR13108:SF9">
    <property type="entry name" value="CONDENSIN COMPLEX SUBUNIT 2"/>
    <property type="match status" value="1"/>
</dbReference>
<dbReference type="GO" id="GO:0051301">
    <property type="term" value="P:cell division"/>
    <property type="evidence" value="ECO:0007669"/>
    <property type="project" value="UniProtKB-KW"/>
</dbReference>
<dbReference type="AlphaFoldDB" id="C1FH14"/>
<dbReference type="RefSeq" id="XP_002508759.1">
    <property type="nucleotide sequence ID" value="XM_002508713.1"/>
</dbReference>
<keyword evidence="10 11" id="KW-0131">Cell cycle</keyword>
<dbReference type="OMA" id="FRKTCAD"/>
<gene>
    <name evidence="13" type="ORF">MICPUN_61922</name>
</gene>
<accession>C1FH14</accession>
<reference evidence="13 14" key="1">
    <citation type="journal article" date="2009" name="Science">
        <title>Green evolution and dynamic adaptations revealed by genomes of the marine picoeukaryotes Micromonas.</title>
        <authorList>
            <person name="Worden A.Z."/>
            <person name="Lee J.H."/>
            <person name="Mock T."/>
            <person name="Rouze P."/>
            <person name="Simmons M.P."/>
            <person name="Aerts A.L."/>
            <person name="Allen A.E."/>
            <person name="Cuvelier M.L."/>
            <person name="Derelle E."/>
            <person name="Everett M.V."/>
            <person name="Foulon E."/>
            <person name="Grimwood J."/>
            <person name="Gundlach H."/>
            <person name="Henrissat B."/>
            <person name="Napoli C."/>
            <person name="McDonald S.M."/>
            <person name="Parker M.S."/>
            <person name="Rombauts S."/>
            <person name="Salamov A."/>
            <person name="Von Dassow P."/>
            <person name="Badger J.H."/>
            <person name="Coutinho P.M."/>
            <person name="Demir E."/>
            <person name="Dubchak I."/>
            <person name="Gentemann C."/>
            <person name="Eikrem W."/>
            <person name="Gready J.E."/>
            <person name="John U."/>
            <person name="Lanier W."/>
            <person name="Lindquist E.A."/>
            <person name="Lucas S."/>
            <person name="Mayer K.F."/>
            <person name="Moreau H."/>
            <person name="Not F."/>
            <person name="Otillar R."/>
            <person name="Panaud O."/>
            <person name="Pangilinan J."/>
            <person name="Paulsen I."/>
            <person name="Piegu B."/>
            <person name="Poliakov A."/>
            <person name="Robbens S."/>
            <person name="Schmutz J."/>
            <person name="Toulza E."/>
            <person name="Wyss T."/>
            <person name="Zelensky A."/>
            <person name="Zhou K."/>
            <person name="Armbrust E.V."/>
            <person name="Bhattacharya D."/>
            <person name="Goodenough U.W."/>
            <person name="Van de Peer Y."/>
            <person name="Grigoriev I.V."/>
        </authorList>
    </citation>
    <scope>NUCLEOTIDE SEQUENCE [LARGE SCALE GENOMIC DNA]</scope>
    <source>
        <strain evidence="14">RCC299 / NOUM17</strain>
    </source>
</reference>
<keyword evidence="8 11" id="KW-0498">Mitosis</keyword>
<evidence type="ECO:0000256" key="1">
    <source>
        <dbReference type="ARBA" id="ARBA00004286"/>
    </source>
</evidence>
<dbReference type="InterPro" id="IPR022816">
    <property type="entry name" value="Condensin_barren_su2"/>
</dbReference>
<evidence type="ECO:0000256" key="12">
    <source>
        <dbReference type="SAM" id="MobiDB-lite"/>
    </source>
</evidence>
<evidence type="ECO:0000256" key="10">
    <source>
        <dbReference type="ARBA" id="ARBA00023306"/>
    </source>
</evidence>
<dbReference type="FunCoup" id="C1FH14">
    <property type="interactions" value="1136"/>
</dbReference>
<evidence type="ECO:0000256" key="8">
    <source>
        <dbReference type="ARBA" id="ARBA00022776"/>
    </source>
</evidence>
<dbReference type="EMBL" id="CP001576">
    <property type="protein sequence ID" value="ACO70017.1"/>
    <property type="molecule type" value="Genomic_DNA"/>
</dbReference>
<evidence type="ECO:0000256" key="2">
    <source>
        <dbReference type="ARBA" id="ARBA00004496"/>
    </source>
</evidence>
<feature type="compositionally biased region" description="Basic and acidic residues" evidence="12">
    <location>
        <begin position="38"/>
        <end position="47"/>
    </location>
</feature>
<evidence type="ECO:0000256" key="4">
    <source>
        <dbReference type="ARBA" id="ARBA00016065"/>
    </source>
</evidence>
<evidence type="ECO:0000313" key="14">
    <source>
        <dbReference type="Proteomes" id="UP000002009"/>
    </source>
</evidence>
<dbReference type="OrthoDB" id="362021at2759"/>
<protein>
    <recommendedName>
        <fullName evidence="4 11">Condensin complex subunit 2</fullName>
    </recommendedName>
</protein>
<keyword evidence="6" id="KW-0963">Cytoplasm</keyword>
<proteinExistence type="inferred from homology"/>
<dbReference type="GO" id="GO:0003682">
    <property type="term" value="F:chromatin binding"/>
    <property type="evidence" value="ECO:0007669"/>
    <property type="project" value="TreeGrafter"/>
</dbReference>
<comment type="subcellular location">
    <subcellularLocation>
        <location evidence="1">Chromosome</location>
    </subcellularLocation>
    <subcellularLocation>
        <location evidence="2">Cytoplasm</location>
    </subcellularLocation>
</comment>
<feature type="region of interest" description="Disordered" evidence="12">
    <location>
        <begin position="109"/>
        <end position="138"/>
    </location>
</feature>
<evidence type="ECO:0000256" key="9">
    <source>
        <dbReference type="ARBA" id="ARBA00023067"/>
    </source>
</evidence>
<feature type="region of interest" description="Disordered" evidence="12">
    <location>
        <begin position="232"/>
        <end position="273"/>
    </location>
</feature>
<keyword evidence="9 11" id="KW-0226">DNA condensation</keyword>
<comment type="function">
    <text evidence="11">Regulatory subunit of the condensin complex, a complex required for conversion of interphase chromatin into mitotic-like condense chromosomes.</text>
</comment>
<evidence type="ECO:0000313" key="13">
    <source>
        <dbReference type="EMBL" id="ACO70017.1"/>
    </source>
</evidence>
<evidence type="ECO:0000256" key="11">
    <source>
        <dbReference type="PIRNR" id="PIRNR017126"/>
    </source>
</evidence>
<sequence length="765" mass="80885">MGVLGELNNTPASKGKSKSKTPLKSPAPAPVGLLTPNNDKREKERNKLARQASEVSRRCVRDPDGIPRHRVRCDALAVAMQPRYRRSTSTVSRANHAFDPFNPKRRTFTDALDDADDSTKGSTKEPLSRMTSINSTQTKKPALSAEGVLNLYSNCIKLASENKINAKNTWSLALIDHISEIVRDSKDEDGQTNFQKSSCTLDAGVKIYASRVDSFHNETFKMLGGMNKVTQNEEDEDAESAGAKGDGQGLDGEEGAPKKRAHRPVQTLEAPEAHTLKALDDAVAVDPLFQKTSALFDEGGASGLLLNNLSVHRGCNICFDSEEVPEYGDAAVDDDEPPIDGVVVDLSSIAATIEQAQRSAASAVRITPAVGVIEDLLHGLTGGDVASTAAAAKAAAEGTSGVSLFDFASGDGVQFAEYDDADDDDDTAGMPGYDDDAGGGFGAGFDDDGVNFADEFNPHAGYGKADRAGVNGEELDMEGDAGLEWVVNSGMGGKMAWAGPSHWRFKAPPKGVNGSSGGEGEGEDGEQKPKKREKGELTYDFENPGEIDEARFTLAATIEELQLVSAPVAVDTLLPPDLGYDASQLVKLSLRPNAGVSGVGTNFGGGDDVGDGPGYDDDAGFGGGFDGDDGYGFDADGEGGFDDPAEAPTAVEGLVAAPRRCEKIQVNYARQTKEVNVKELKSTLWENINDDGICPADEATGAHSFNQLLRRFPEDNLAGATEDISVHMAFICMLHLANENGLKITDRPGLDDLDISNLPGAIAAH</sequence>
<dbReference type="GO" id="GO:0005737">
    <property type="term" value="C:cytoplasm"/>
    <property type="evidence" value="ECO:0007669"/>
    <property type="project" value="UniProtKB-SubCell"/>
</dbReference>
<dbReference type="GeneID" id="8246765"/>
<feature type="compositionally biased region" description="Basic and acidic residues" evidence="12">
    <location>
        <begin position="525"/>
        <end position="537"/>
    </location>
</feature>
<evidence type="ECO:0000256" key="5">
    <source>
        <dbReference type="ARBA" id="ARBA00022454"/>
    </source>
</evidence>
<feature type="region of interest" description="Disordered" evidence="12">
    <location>
        <begin position="500"/>
        <end position="538"/>
    </location>
</feature>
<dbReference type="GO" id="GO:0007076">
    <property type="term" value="P:mitotic chromosome condensation"/>
    <property type="evidence" value="ECO:0007669"/>
    <property type="project" value="InterPro"/>
</dbReference>
<dbReference type="PIRSF" id="PIRSF017126">
    <property type="entry name" value="Condensin_H"/>
    <property type="match status" value="1"/>
</dbReference>
<keyword evidence="7 11" id="KW-0132">Cell division</keyword>
<feature type="compositionally biased region" description="Basic and acidic residues" evidence="12">
    <location>
        <begin position="117"/>
        <end position="127"/>
    </location>
</feature>
<evidence type="ECO:0000256" key="7">
    <source>
        <dbReference type="ARBA" id="ARBA00022618"/>
    </source>
</evidence>
<dbReference type="Proteomes" id="UP000002009">
    <property type="component" value="Chromosome 10"/>
</dbReference>
<feature type="compositionally biased region" description="Polar residues" evidence="12">
    <location>
        <begin position="129"/>
        <end position="138"/>
    </location>
</feature>
<evidence type="ECO:0000256" key="3">
    <source>
        <dbReference type="ARBA" id="ARBA00009471"/>
    </source>
</evidence>
<dbReference type="eggNOG" id="KOG2328">
    <property type="taxonomic scope" value="Eukaryota"/>
</dbReference>
<dbReference type="STRING" id="296587.C1FH14"/>
<feature type="region of interest" description="Disordered" evidence="12">
    <location>
        <begin position="1"/>
        <end position="66"/>
    </location>
</feature>
<name>C1FH14_MICCC</name>
<feature type="compositionally biased region" description="Basic and acidic residues" evidence="12">
    <location>
        <begin position="55"/>
        <end position="66"/>
    </location>
</feature>
<dbReference type="InParanoid" id="C1FH14"/>
<comment type="similarity">
    <text evidence="3 11">Belongs to the CND2 (condensin subunit 2) family.</text>
</comment>